<evidence type="ECO:0000313" key="1">
    <source>
        <dbReference type="EMBL" id="CAD9301886.1"/>
    </source>
</evidence>
<protein>
    <submittedName>
        <fullName evidence="1">Uncharacterized protein</fullName>
    </submittedName>
</protein>
<dbReference type="AlphaFoldDB" id="A0A7S1VJC5"/>
<reference evidence="1" key="1">
    <citation type="submission" date="2021-01" db="EMBL/GenBank/DDBJ databases">
        <authorList>
            <person name="Corre E."/>
            <person name="Pelletier E."/>
            <person name="Niang G."/>
            <person name="Scheremetjew M."/>
            <person name="Finn R."/>
            <person name="Kale V."/>
            <person name="Holt S."/>
            <person name="Cochrane G."/>
            <person name="Meng A."/>
            <person name="Brown T."/>
            <person name="Cohen L."/>
        </authorList>
    </citation>
    <scope>NUCLEOTIDE SEQUENCE</scope>
    <source>
        <strain evidence="1">CCMP 410</strain>
    </source>
</reference>
<dbReference type="EMBL" id="HBGK01042296">
    <property type="protein sequence ID" value="CAD9301886.1"/>
    <property type="molecule type" value="Transcribed_RNA"/>
</dbReference>
<accession>A0A7S1VJC5</accession>
<gene>
    <name evidence="1" type="ORF">GOCE00092_LOCUS22169</name>
</gene>
<sequence>METCCYLGWDQDESAIETEKLFLLAWLWAHRIGPFDFDTSRTSVGDVLEVDWERALVSLALVEDVEDPPWFCDRGAMEREIAEENIRAIASGGLFRVASVADVDIQQLIMNNTHA</sequence>
<organism evidence="1">
    <name type="scientific">Grammatophora oceanica</name>
    <dbReference type="NCBI Taxonomy" id="210454"/>
    <lineage>
        <taxon>Eukaryota</taxon>
        <taxon>Sar</taxon>
        <taxon>Stramenopiles</taxon>
        <taxon>Ochrophyta</taxon>
        <taxon>Bacillariophyta</taxon>
        <taxon>Fragilariophyceae</taxon>
        <taxon>Fragilariophycidae</taxon>
        <taxon>Rhabdonematales</taxon>
        <taxon>Grammatophoraceae</taxon>
        <taxon>Grammatophora</taxon>
    </lineage>
</organism>
<proteinExistence type="predicted"/>
<name>A0A7S1VJC5_9STRA</name>